<dbReference type="GO" id="GO:0046872">
    <property type="term" value="F:metal ion binding"/>
    <property type="evidence" value="ECO:0007669"/>
    <property type="project" value="UniProtKB-KW"/>
</dbReference>
<dbReference type="Gene3D" id="3.40.50.1000">
    <property type="entry name" value="HAD superfamily/HAD-like"/>
    <property type="match status" value="1"/>
</dbReference>
<dbReference type="PANTHER" id="PTHR43344:SF13">
    <property type="entry name" value="PHOSPHATASE RV3661-RELATED"/>
    <property type="match status" value="1"/>
</dbReference>
<accession>A0A972W0W6</accession>
<evidence type="ECO:0000256" key="3">
    <source>
        <dbReference type="ARBA" id="ARBA00022842"/>
    </source>
</evidence>
<dbReference type="InterPro" id="IPR023214">
    <property type="entry name" value="HAD_sf"/>
</dbReference>
<dbReference type="GO" id="GO:0016787">
    <property type="term" value="F:hydrolase activity"/>
    <property type="evidence" value="ECO:0007669"/>
    <property type="project" value="UniProtKB-KW"/>
</dbReference>
<dbReference type="InterPro" id="IPR036412">
    <property type="entry name" value="HAD-like_sf"/>
</dbReference>
<sequence>MALAIFDLDETLISGDSDHAWGEFLISKGLVDEVSHRQKNDAFYGQYKRGELDVHAYLRFACRALTEHTVDHLCALRTEFVRDFIQPLLLTQASALIEHHRGRGDKLLVITATLEFITEPIVALLGIDELIAPIPERIGDRYTGEIVGTPSFGPGKVTRLQAWLAGTEFDLKGSYFYSDSANDLPLLELVDYPVAVDPDPRLREIAERRQWSIISLRD</sequence>
<evidence type="ECO:0000256" key="2">
    <source>
        <dbReference type="ARBA" id="ARBA00022801"/>
    </source>
</evidence>
<gene>
    <name evidence="4" type="ORF">HQ497_14420</name>
</gene>
<keyword evidence="3" id="KW-0460">Magnesium</keyword>
<dbReference type="AlphaFoldDB" id="A0A972W0W6"/>
<dbReference type="EMBL" id="JABMOJ010000537">
    <property type="protein sequence ID" value="NQV66552.1"/>
    <property type="molecule type" value="Genomic_DNA"/>
</dbReference>
<organism evidence="4 5">
    <name type="scientific">SAR86 cluster bacterium</name>
    <dbReference type="NCBI Taxonomy" id="2030880"/>
    <lineage>
        <taxon>Bacteria</taxon>
        <taxon>Pseudomonadati</taxon>
        <taxon>Pseudomonadota</taxon>
        <taxon>Gammaproteobacteria</taxon>
        <taxon>SAR86 cluster</taxon>
    </lineage>
</organism>
<dbReference type="InterPro" id="IPR050582">
    <property type="entry name" value="HAD-like_SerB"/>
</dbReference>
<comment type="caution">
    <text evidence="4">The sequence shown here is derived from an EMBL/GenBank/DDBJ whole genome shotgun (WGS) entry which is preliminary data.</text>
</comment>
<keyword evidence="2 4" id="KW-0378">Hydrolase</keyword>
<name>A0A972W0W6_9GAMM</name>
<dbReference type="CDD" id="cd02612">
    <property type="entry name" value="HAD_PGPPase"/>
    <property type="match status" value="1"/>
</dbReference>
<dbReference type="InterPro" id="IPR006385">
    <property type="entry name" value="HAD_hydro_SerB1"/>
</dbReference>
<proteinExistence type="predicted"/>
<keyword evidence="1" id="KW-0479">Metal-binding</keyword>
<dbReference type="NCBIfam" id="TIGR01490">
    <property type="entry name" value="HAD-SF-IB-hyp1"/>
    <property type="match status" value="1"/>
</dbReference>
<evidence type="ECO:0000256" key="1">
    <source>
        <dbReference type="ARBA" id="ARBA00022723"/>
    </source>
</evidence>
<dbReference type="SUPFAM" id="SSF56784">
    <property type="entry name" value="HAD-like"/>
    <property type="match status" value="1"/>
</dbReference>
<evidence type="ECO:0000313" key="4">
    <source>
        <dbReference type="EMBL" id="NQV66552.1"/>
    </source>
</evidence>
<dbReference type="Gene3D" id="1.20.1440.100">
    <property type="entry name" value="SG protein - dephosphorylation function"/>
    <property type="match status" value="1"/>
</dbReference>
<dbReference type="PANTHER" id="PTHR43344">
    <property type="entry name" value="PHOSPHOSERINE PHOSPHATASE"/>
    <property type="match status" value="1"/>
</dbReference>
<evidence type="ECO:0000313" key="5">
    <source>
        <dbReference type="Proteomes" id="UP000754644"/>
    </source>
</evidence>
<dbReference type="Pfam" id="PF12710">
    <property type="entry name" value="HAD"/>
    <property type="match status" value="1"/>
</dbReference>
<dbReference type="NCBIfam" id="TIGR01488">
    <property type="entry name" value="HAD-SF-IB"/>
    <property type="match status" value="1"/>
</dbReference>
<reference evidence="4" key="1">
    <citation type="submission" date="2020-05" db="EMBL/GenBank/DDBJ databases">
        <title>Sulfur intermediates as new biogeochemical hubs in an aquatic model microbial ecosystem.</title>
        <authorList>
            <person name="Vigneron A."/>
        </authorList>
    </citation>
    <scope>NUCLEOTIDE SEQUENCE</scope>
    <source>
        <strain evidence="4">Bin.250</strain>
    </source>
</reference>
<protein>
    <submittedName>
        <fullName evidence="4">HAD family hydrolase</fullName>
    </submittedName>
</protein>
<dbReference type="Proteomes" id="UP000754644">
    <property type="component" value="Unassembled WGS sequence"/>
</dbReference>